<dbReference type="KEGG" id="lak:106174256"/>
<evidence type="ECO:0000256" key="8">
    <source>
        <dbReference type="ARBA" id="ARBA00023242"/>
    </source>
</evidence>
<evidence type="ECO:0000256" key="4">
    <source>
        <dbReference type="ARBA" id="ARBA00022618"/>
    </source>
</evidence>
<dbReference type="Pfam" id="PF08286">
    <property type="entry name" value="Spc24"/>
    <property type="match status" value="1"/>
</dbReference>
<dbReference type="GO" id="GO:0051301">
    <property type="term" value="P:cell division"/>
    <property type="evidence" value="ECO:0007669"/>
    <property type="project" value="UniProtKB-UniRule"/>
</dbReference>
<name>A0A1S3JLC4_LINAN</name>
<evidence type="ECO:0000313" key="15">
    <source>
        <dbReference type="RefSeq" id="XP_013411178.1"/>
    </source>
</evidence>
<keyword evidence="14" id="KW-1185">Reference proteome</keyword>
<dbReference type="CDD" id="cd11565">
    <property type="entry name" value="RWD_Spc24"/>
    <property type="match status" value="1"/>
</dbReference>
<dbReference type="STRING" id="7574.A0A1S3JLC4"/>
<proteinExistence type="inferred from homology"/>
<dbReference type="PANTHER" id="PTHR22142:SF2">
    <property type="entry name" value="KINETOCHORE PROTEIN SPC24"/>
    <property type="match status" value="1"/>
</dbReference>
<dbReference type="Gene3D" id="3.30.160.570">
    <property type="entry name" value="Ncd80 complex, Spc24 subunit"/>
    <property type="match status" value="1"/>
</dbReference>
<dbReference type="RefSeq" id="XP_013411179.1">
    <property type="nucleotide sequence ID" value="XM_013555725.1"/>
</dbReference>
<evidence type="ECO:0000256" key="11">
    <source>
        <dbReference type="ARBA" id="ARBA00045419"/>
    </source>
</evidence>
<evidence type="ECO:0000256" key="2">
    <source>
        <dbReference type="ARBA" id="ARBA00013690"/>
    </source>
</evidence>
<keyword evidence="9 12" id="KW-0131">Cell cycle</keyword>
<dbReference type="RefSeq" id="XP_013411180.1">
    <property type="nucleotide sequence ID" value="XM_013555726.1"/>
</dbReference>
<comment type="subunit">
    <text evidence="12">Component of the NDC80 complex.</text>
</comment>
<evidence type="ECO:0000256" key="7">
    <source>
        <dbReference type="ARBA" id="ARBA00023054"/>
    </source>
</evidence>
<feature type="coiled-coil region" evidence="13">
    <location>
        <begin position="100"/>
        <end position="130"/>
    </location>
</feature>
<evidence type="ECO:0000313" key="14">
    <source>
        <dbReference type="Proteomes" id="UP000085678"/>
    </source>
</evidence>
<dbReference type="GO" id="GO:0005634">
    <property type="term" value="C:nucleus"/>
    <property type="evidence" value="ECO:0007669"/>
    <property type="project" value="UniProtKB-SubCell"/>
</dbReference>
<comment type="function">
    <text evidence="11">Acts as a component of the essential kinetochore-associated NDC80 complex, which is required for chromosome segregation and spindle checkpoint activity. Required for kinetochore integrity and the organization of stable microtubule binding sites in the outer plate of the kinetochore. The NDC80 complex synergistically enhances the affinity of the SKA1 complex for microtubules and may allow the NDC80 complex to track depolymerizing microtubules.</text>
</comment>
<evidence type="ECO:0000256" key="12">
    <source>
        <dbReference type="RuleBase" id="RU368011"/>
    </source>
</evidence>
<dbReference type="GO" id="GO:0008017">
    <property type="term" value="F:microtubule binding"/>
    <property type="evidence" value="ECO:0007669"/>
    <property type="project" value="TreeGrafter"/>
</dbReference>
<keyword evidence="7 13" id="KW-0175">Coiled coil</keyword>
<evidence type="ECO:0000313" key="17">
    <source>
        <dbReference type="RefSeq" id="XP_013411180.1"/>
    </source>
</evidence>
<evidence type="ECO:0000256" key="13">
    <source>
        <dbReference type="SAM" id="Coils"/>
    </source>
</evidence>
<evidence type="ECO:0000256" key="10">
    <source>
        <dbReference type="ARBA" id="ARBA00023328"/>
    </source>
</evidence>
<gene>
    <name evidence="15 16 17" type="primary">LOC106174256</name>
</gene>
<evidence type="ECO:0000256" key="1">
    <source>
        <dbReference type="ARBA" id="ARBA00007804"/>
    </source>
</evidence>
<evidence type="ECO:0000256" key="9">
    <source>
        <dbReference type="ARBA" id="ARBA00023306"/>
    </source>
</evidence>
<comment type="subcellular location">
    <subcellularLocation>
        <location evidence="12">Nucleus</location>
    </subcellularLocation>
    <subcellularLocation>
        <location evidence="12">Chromosome</location>
        <location evidence="12">Centromere</location>
        <location evidence="12">Kinetochore</location>
    </subcellularLocation>
</comment>
<evidence type="ECO:0000256" key="5">
    <source>
        <dbReference type="ARBA" id="ARBA00022776"/>
    </source>
</evidence>
<keyword evidence="6 12" id="KW-0995">Kinetochore</keyword>
<accession>A0A1S3JLC4</accession>
<evidence type="ECO:0000313" key="16">
    <source>
        <dbReference type="RefSeq" id="XP_013411179.1"/>
    </source>
</evidence>
<keyword evidence="5 12" id="KW-0498">Mitosis</keyword>
<dbReference type="RefSeq" id="XP_013411178.1">
    <property type="nucleotide sequence ID" value="XM_013555724.1"/>
</dbReference>
<dbReference type="PANTHER" id="PTHR22142">
    <property type="match status" value="1"/>
</dbReference>
<protein>
    <recommendedName>
        <fullName evidence="2 12">Kinetochore protein Spc24</fullName>
    </recommendedName>
</protein>
<reference evidence="15 16" key="1">
    <citation type="submission" date="2025-04" db="UniProtKB">
        <authorList>
            <consortium name="RefSeq"/>
        </authorList>
    </citation>
    <scope>IDENTIFICATION</scope>
    <source>
        <tissue evidence="15 16">Gonads</tissue>
    </source>
</reference>
<organism evidence="14 15">
    <name type="scientific">Lingula anatina</name>
    <name type="common">Brachiopod</name>
    <name type="synonym">Lingula unguis</name>
    <dbReference type="NCBI Taxonomy" id="7574"/>
    <lineage>
        <taxon>Eukaryota</taxon>
        <taxon>Metazoa</taxon>
        <taxon>Spiralia</taxon>
        <taxon>Lophotrochozoa</taxon>
        <taxon>Brachiopoda</taxon>
        <taxon>Linguliformea</taxon>
        <taxon>Lingulata</taxon>
        <taxon>Lingulida</taxon>
        <taxon>Linguloidea</taxon>
        <taxon>Lingulidae</taxon>
        <taxon>Lingula</taxon>
    </lineage>
</organism>
<dbReference type="GO" id="GO:0031262">
    <property type="term" value="C:Ndc80 complex"/>
    <property type="evidence" value="ECO:0007669"/>
    <property type="project" value="TreeGrafter"/>
</dbReference>
<dbReference type="InterPro" id="IPR013252">
    <property type="entry name" value="Ndc80_Spc24"/>
</dbReference>
<keyword evidence="8 12" id="KW-0539">Nucleus</keyword>
<dbReference type="GeneID" id="106174256"/>
<keyword evidence="4 12" id="KW-0132">Cell division</keyword>
<dbReference type="Proteomes" id="UP000085678">
    <property type="component" value="Unplaced"/>
</dbReference>
<dbReference type="GO" id="GO:0007059">
    <property type="term" value="P:chromosome segregation"/>
    <property type="evidence" value="ECO:0007669"/>
    <property type="project" value="TreeGrafter"/>
</dbReference>
<sequence>MPGTEEARSIVSELITVLNQDEELTKLQAAGEIVDKINQLRRAQEEAIRNDIHALSTMIDEEESLVAGSQSDEALDKGMGELAAQMEQAQQHKSHVAQELATTKGNIEQMKSLKEDVEAKKEQVKHKTTEALPKLRHDVNLYHSISNIRWQYDCEPDEIKGYLCNKHDVKPFSMNSKQNSQFFIVNYLWDLMETDW</sequence>
<keyword evidence="10 12" id="KW-0137">Centromere</keyword>
<keyword evidence="3 12" id="KW-0158">Chromosome</keyword>
<dbReference type="AlphaFoldDB" id="A0A1S3JLC4"/>
<comment type="similarity">
    <text evidence="1 12">Belongs to the SPC24 family.</text>
</comment>
<evidence type="ECO:0000256" key="6">
    <source>
        <dbReference type="ARBA" id="ARBA00022838"/>
    </source>
</evidence>
<dbReference type="OrthoDB" id="6432863at2759"/>
<evidence type="ECO:0000256" key="3">
    <source>
        <dbReference type="ARBA" id="ARBA00022454"/>
    </source>
</evidence>